<dbReference type="InterPro" id="IPR029060">
    <property type="entry name" value="PIN-like_dom_sf"/>
</dbReference>
<dbReference type="InterPro" id="IPR022907">
    <property type="entry name" value="VapC_family"/>
</dbReference>
<feature type="binding site" evidence="6">
    <location>
        <position position="8"/>
    </location>
    <ligand>
        <name>Mg(2+)</name>
        <dbReference type="ChEBI" id="CHEBI:18420"/>
    </ligand>
</feature>
<comment type="cofactor">
    <cofactor evidence="6">
        <name>Mg(2+)</name>
        <dbReference type="ChEBI" id="CHEBI:18420"/>
    </cofactor>
</comment>
<protein>
    <recommendedName>
        <fullName evidence="6">Ribonuclease VapC</fullName>
        <shortName evidence="6">RNase VapC</shortName>
        <ecNumber evidence="6">3.1.-.-</ecNumber>
    </recommendedName>
    <alternativeName>
        <fullName evidence="6">Toxin VapC</fullName>
    </alternativeName>
</protein>
<comment type="function">
    <text evidence="6">Toxic component of a toxin-antitoxin (TA) system. An RNase.</text>
</comment>
<keyword evidence="5 6" id="KW-0460">Magnesium</keyword>
<dbReference type="Gene3D" id="3.40.50.1010">
    <property type="entry name" value="5'-nuclease"/>
    <property type="match status" value="1"/>
</dbReference>
<keyword evidence="1 6" id="KW-1277">Toxin-antitoxin system</keyword>
<name>A0ABU7MUX9_9ACTN</name>
<feature type="domain" description="PIN" evidence="7">
    <location>
        <begin position="7"/>
        <end position="126"/>
    </location>
</feature>
<evidence type="ECO:0000256" key="6">
    <source>
        <dbReference type="HAMAP-Rule" id="MF_00265"/>
    </source>
</evidence>
<comment type="caution">
    <text evidence="8">The sequence shown here is derived from an EMBL/GenBank/DDBJ whole genome shotgun (WGS) entry which is preliminary data.</text>
</comment>
<keyword evidence="4 6" id="KW-0378">Hydrolase</keyword>
<dbReference type="Proteomes" id="UP001335729">
    <property type="component" value="Unassembled WGS sequence"/>
</dbReference>
<sequence>MSDLDLPDVNVLVALMQPGHVHHHAAQKWFASVTRFATTPVTETGLLRLALNAAVMGRVVDRDAAMATLRSLRGHERSVFLPDDSSLGGADIDLSGLVGFRQVTDLHLVNLAARHSARLVTFDAKIAPVLASADQRLVCTLP</sequence>
<evidence type="ECO:0000313" key="8">
    <source>
        <dbReference type="EMBL" id="MEE4024097.1"/>
    </source>
</evidence>
<keyword evidence="3 6" id="KW-0479">Metal-binding</keyword>
<evidence type="ECO:0000256" key="2">
    <source>
        <dbReference type="ARBA" id="ARBA00022722"/>
    </source>
</evidence>
<organism evidence="8 9">
    <name type="scientific">Gordonia prachuapensis</name>
    <dbReference type="NCBI Taxonomy" id="3115651"/>
    <lineage>
        <taxon>Bacteria</taxon>
        <taxon>Bacillati</taxon>
        <taxon>Actinomycetota</taxon>
        <taxon>Actinomycetes</taxon>
        <taxon>Mycobacteriales</taxon>
        <taxon>Gordoniaceae</taxon>
        <taxon>Gordonia</taxon>
    </lineage>
</organism>
<evidence type="ECO:0000313" key="9">
    <source>
        <dbReference type="Proteomes" id="UP001335729"/>
    </source>
</evidence>
<dbReference type="RefSeq" id="WP_330505487.1">
    <property type="nucleotide sequence ID" value="NZ_JAZDUE010000010.1"/>
</dbReference>
<evidence type="ECO:0000256" key="3">
    <source>
        <dbReference type="ARBA" id="ARBA00022723"/>
    </source>
</evidence>
<dbReference type="SUPFAM" id="SSF88723">
    <property type="entry name" value="PIN domain-like"/>
    <property type="match status" value="1"/>
</dbReference>
<dbReference type="EC" id="3.1.-.-" evidence="6"/>
<dbReference type="InterPro" id="IPR006226">
    <property type="entry name" value="Mtu_PIN"/>
</dbReference>
<dbReference type="HAMAP" id="MF_00265">
    <property type="entry name" value="VapC_Nob1"/>
    <property type="match status" value="1"/>
</dbReference>
<gene>
    <name evidence="6" type="primary">vapC</name>
    <name evidence="8" type="ORF">V1Y59_13495</name>
</gene>
<evidence type="ECO:0000259" key="7">
    <source>
        <dbReference type="Pfam" id="PF01850"/>
    </source>
</evidence>
<proteinExistence type="inferred from homology"/>
<evidence type="ECO:0000256" key="4">
    <source>
        <dbReference type="ARBA" id="ARBA00022801"/>
    </source>
</evidence>
<dbReference type="Pfam" id="PF01850">
    <property type="entry name" value="PIN"/>
    <property type="match status" value="1"/>
</dbReference>
<evidence type="ECO:0000256" key="1">
    <source>
        <dbReference type="ARBA" id="ARBA00022649"/>
    </source>
</evidence>
<keyword evidence="9" id="KW-1185">Reference proteome</keyword>
<accession>A0ABU7MUX9</accession>
<reference evidence="8 9" key="1">
    <citation type="submission" date="2024-01" db="EMBL/GenBank/DDBJ databases">
        <title>Draft genome sequence of Gordonia sp. PKS22-38.</title>
        <authorList>
            <person name="Suphannarot A."/>
            <person name="Mingma R."/>
        </authorList>
    </citation>
    <scope>NUCLEOTIDE SEQUENCE [LARGE SCALE GENOMIC DNA]</scope>
    <source>
        <strain evidence="8 9">PKS22-38</strain>
    </source>
</reference>
<keyword evidence="6" id="KW-0800">Toxin</keyword>
<keyword evidence="2 6" id="KW-0540">Nuclease</keyword>
<dbReference type="NCBIfam" id="TIGR00028">
    <property type="entry name" value="Mtu_PIN_fam"/>
    <property type="match status" value="1"/>
</dbReference>
<dbReference type="InterPro" id="IPR002716">
    <property type="entry name" value="PIN_dom"/>
</dbReference>
<dbReference type="EMBL" id="JAZDUE010000010">
    <property type="protein sequence ID" value="MEE4024097.1"/>
    <property type="molecule type" value="Genomic_DNA"/>
</dbReference>
<feature type="binding site" evidence="6">
    <location>
        <position position="105"/>
    </location>
    <ligand>
        <name>Mg(2+)</name>
        <dbReference type="ChEBI" id="CHEBI:18420"/>
    </ligand>
</feature>
<evidence type="ECO:0000256" key="5">
    <source>
        <dbReference type="ARBA" id="ARBA00022842"/>
    </source>
</evidence>
<comment type="similarity">
    <text evidence="6">Belongs to the PINc/VapC protein family.</text>
</comment>